<evidence type="ECO:0000313" key="1">
    <source>
        <dbReference type="EMBL" id="AWG23431.1"/>
    </source>
</evidence>
<accession>A0A2S1LIH4</accession>
<gene>
    <name evidence="1" type="ORF">FFWV33_18790</name>
</gene>
<protein>
    <submittedName>
        <fullName evidence="1">Uncharacterized protein</fullName>
    </submittedName>
</protein>
<dbReference type="InterPro" id="IPR019853">
    <property type="entry name" value="GldB-like"/>
</dbReference>
<name>A0A2S1LIH4_9FLAO</name>
<dbReference type="KEGG" id="ffa:FFWV33_18790"/>
<keyword evidence="2" id="KW-1185">Reference proteome</keyword>
<evidence type="ECO:0000313" key="2">
    <source>
        <dbReference type="Proteomes" id="UP000244527"/>
    </source>
</evidence>
<dbReference type="OrthoDB" id="6402335at2"/>
<dbReference type="Pfam" id="PF25594">
    <property type="entry name" value="GldB_lipo"/>
    <property type="match status" value="1"/>
</dbReference>
<sequence>MKNLLLLLTVLIFGRSFGQTPEFVISTADITHYWQAYDSLQKATDRVKQLRFVQEIYLDQATIGEKHFMVSRNHSAELLLDNILNYPKFWISLRSFTTEIQGRKKEIETAMLRFASLYPSFKQPDVYFTIGCLNSGGTTKNSEILIGAEIACATSAVDASELNPWLQSMFSANGDIVSLVAHEAGHTQQKMSDDENHDNSNLLGKCIREGSCDFISELVVQRPIKASYMTYGHAHEEEIWKLFQADMLGDETKNWLYNGDNAPYGIADLGYFIGYKICKSYYESSKDKKKALKDIIELDYTQKSVMQFFERSQNNSN</sequence>
<organism evidence="1 2">
    <name type="scientific">Flavobacterium faecale</name>
    <dbReference type="NCBI Taxonomy" id="1355330"/>
    <lineage>
        <taxon>Bacteria</taxon>
        <taxon>Pseudomonadati</taxon>
        <taxon>Bacteroidota</taxon>
        <taxon>Flavobacteriia</taxon>
        <taxon>Flavobacteriales</taxon>
        <taxon>Flavobacteriaceae</taxon>
        <taxon>Flavobacterium</taxon>
    </lineage>
</organism>
<dbReference type="AlphaFoldDB" id="A0A2S1LIH4"/>
<reference evidence="1 2" key="1">
    <citation type="submission" date="2017-04" db="EMBL/GenBank/DDBJ databases">
        <title>Compelte genome sequence of WV33.</title>
        <authorList>
            <person name="Lee P.C."/>
        </authorList>
    </citation>
    <scope>NUCLEOTIDE SEQUENCE [LARGE SCALE GENOMIC DNA]</scope>
    <source>
        <strain evidence="1 2">WV33</strain>
    </source>
</reference>
<dbReference type="Proteomes" id="UP000244527">
    <property type="component" value="Chromosome"/>
</dbReference>
<dbReference type="EMBL" id="CP020918">
    <property type="protein sequence ID" value="AWG23431.1"/>
    <property type="molecule type" value="Genomic_DNA"/>
</dbReference>
<dbReference type="RefSeq" id="WP_108742326.1">
    <property type="nucleotide sequence ID" value="NZ_CP020918.1"/>
</dbReference>
<proteinExistence type="predicted"/>